<dbReference type="Pfam" id="PF01734">
    <property type="entry name" value="Patatin"/>
    <property type="match status" value="1"/>
</dbReference>
<evidence type="ECO:0000256" key="2">
    <source>
        <dbReference type="ARBA" id="ARBA00022963"/>
    </source>
</evidence>
<feature type="active site" description="Nucleophile" evidence="4">
    <location>
        <position position="65"/>
    </location>
</feature>
<dbReference type="KEGG" id="sbae:DSM104329_04630"/>
<organism evidence="6 7">
    <name type="scientific">Capillimicrobium parvum</name>
    <dbReference type="NCBI Taxonomy" id="2884022"/>
    <lineage>
        <taxon>Bacteria</taxon>
        <taxon>Bacillati</taxon>
        <taxon>Actinomycetota</taxon>
        <taxon>Thermoleophilia</taxon>
        <taxon>Solirubrobacterales</taxon>
        <taxon>Capillimicrobiaceae</taxon>
        <taxon>Capillimicrobium</taxon>
    </lineage>
</organism>
<dbReference type="InterPro" id="IPR050301">
    <property type="entry name" value="NTE"/>
</dbReference>
<protein>
    <recommendedName>
        <fullName evidence="5">PNPLA domain-containing protein</fullName>
    </recommendedName>
</protein>
<dbReference type="Proteomes" id="UP001162834">
    <property type="component" value="Chromosome"/>
</dbReference>
<dbReference type="PANTHER" id="PTHR14226">
    <property type="entry name" value="NEUROPATHY TARGET ESTERASE/SWISS CHEESE D.MELANOGASTER"/>
    <property type="match status" value="1"/>
</dbReference>
<keyword evidence="3 4" id="KW-0443">Lipid metabolism</keyword>
<evidence type="ECO:0000259" key="5">
    <source>
        <dbReference type="PROSITE" id="PS51635"/>
    </source>
</evidence>
<dbReference type="Gene3D" id="3.40.1090.10">
    <property type="entry name" value="Cytosolic phospholipase A2 catalytic domain"/>
    <property type="match status" value="2"/>
</dbReference>
<dbReference type="EMBL" id="CP087164">
    <property type="protein sequence ID" value="UGS38206.1"/>
    <property type="molecule type" value="Genomic_DNA"/>
</dbReference>
<feature type="domain" description="PNPLA" evidence="5">
    <location>
        <begin position="27"/>
        <end position="249"/>
    </location>
</feature>
<dbReference type="PANTHER" id="PTHR14226:SF57">
    <property type="entry name" value="BLR7027 PROTEIN"/>
    <property type="match status" value="1"/>
</dbReference>
<evidence type="ECO:0000313" key="6">
    <source>
        <dbReference type="EMBL" id="UGS38206.1"/>
    </source>
</evidence>
<feature type="short sequence motif" description="DGA/G" evidence="4">
    <location>
        <begin position="234"/>
        <end position="236"/>
    </location>
</feature>
<proteinExistence type="predicted"/>
<dbReference type="PROSITE" id="PS51635">
    <property type="entry name" value="PNPLA"/>
    <property type="match status" value="1"/>
</dbReference>
<feature type="active site" description="Proton acceptor" evidence="4">
    <location>
        <position position="234"/>
    </location>
</feature>
<dbReference type="RefSeq" id="WP_259312236.1">
    <property type="nucleotide sequence ID" value="NZ_CP087164.1"/>
</dbReference>
<dbReference type="InterPro" id="IPR016035">
    <property type="entry name" value="Acyl_Trfase/lysoPLipase"/>
</dbReference>
<evidence type="ECO:0000256" key="1">
    <source>
        <dbReference type="ARBA" id="ARBA00022801"/>
    </source>
</evidence>
<sequence>MDNVVPLPAKKSRGARRARKRSKTALVLGGGGFTGAVYEIGALRALDLLSVNRTVNQFDVYVGTSAGSFVAALTANGVTPEEMMRVVNQQVPTAFRDIDVGTVLRPNLLAWARKGALLPLRTATVLRQMVGHLGSVSVMDLLLGLGEGLPAGFYSGAGIERYIRDVLSDPDRSDDFRFLDSELYLTATDLDTCERIVFGADGWDDVPISTAVRASTALPMVYEPVQVGDRELVDGGIVSTTNLDIAVEAGAKLIVVVNPLVPYVNDFSKTVPTLMGQRPRRVSDMGFPQIGYQVFKLLAYQRLHEMARQWEQRYPGVDIILIEPEPDDELMFETSVMNFASRVDIARHGFESVTMKLAADYDHYREICERHGIDISAKRVRKVMKHFASPETEKTRAWRKILEQTTGALLRQSAND</sequence>
<name>A0A9E7C292_9ACTN</name>
<evidence type="ECO:0000256" key="3">
    <source>
        <dbReference type="ARBA" id="ARBA00023098"/>
    </source>
</evidence>
<comment type="caution">
    <text evidence="4">Lacks conserved residue(s) required for the propagation of feature annotation.</text>
</comment>
<accession>A0A9E7C292</accession>
<dbReference type="GO" id="GO:0016787">
    <property type="term" value="F:hydrolase activity"/>
    <property type="evidence" value="ECO:0007669"/>
    <property type="project" value="UniProtKB-UniRule"/>
</dbReference>
<reference evidence="6" key="1">
    <citation type="journal article" date="2022" name="Int. J. Syst. Evol. Microbiol.">
        <title>Pseudomonas aegrilactucae sp. nov. and Pseudomonas morbosilactucae sp. nov., pathogens causing bacterial rot of lettuce in Japan.</title>
        <authorList>
            <person name="Sawada H."/>
            <person name="Fujikawa T."/>
            <person name="Satou M."/>
        </authorList>
    </citation>
    <scope>NUCLEOTIDE SEQUENCE</scope>
    <source>
        <strain evidence="6">0166_1</strain>
    </source>
</reference>
<gene>
    <name evidence="6" type="ORF">DSM104329_04630</name>
</gene>
<dbReference type="GO" id="GO:0016042">
    <property type="term" value="P:lipid catabolic process"/>
    <property type="evidence" value="ECO:0007669"/>
    <property type="project" value="UniProtKB-UniRule"/>
</dbReference>
<dbReference type="AlphaFoldDB" id="A0A9E7C292"/>
<keyword evidence="1 4" id="KW-0378">Hydrolase</keyword>
<evidence type="ECO:0000256" key="4">
    <source>
        <dbReference type="PROSITE-ProRule" id="PRU01161"/>
    </source>
</evidence>
<keyword evidence="7" id="KW-1185">Reference proteome</keyword>
<dbReference type="InterPro" id="IPR002641">
    <property type="entry name" value="PNPLA_dom"/>
</dbReference>
<keyword evidence="2 4" id="KW-0442">Lipid degradation</keyword>
<feature type="short sequence motif" description="GXSXG" evidence="4">
    <location>
        <begin position="63"/>
        <end position="67"/>
    </location>
</feature>
<evidence type="ECO:0000313" key="7">
    <source>
        <dbReference type="Proteomes" id="UP001162834"/>
    </source>
</evidence>
<dbReference type="SUPFAM" id="SSF52151">
    <property type="entry name" value="FabD/lysophospholipase-like"/>
    <property type="match status" value="1"/>
</dbReference>